<protein>
    <submittedName>
        <fullName evidence="1">Uncharacterized protein</fullName>
    </submittedName>
</protein>
<reference evidence="1 2" key="1">
    <citation type="journal article" date="2016" name="PLoS ONE">
        <title>Sequence Assembly of Yarrowia lipolytica Strain W29/CLIB89 Shows Transposable Element Diversity.</title>
        <authorList>
            <person name="Magnan C."/>
            <person name="Yu J."/>
            <person name="Chang I."/>
            <person name="Jahn E."/>
            <person name="Kanomata Y."/>
            <person name="Wu J."/>
            <person name="Zeller M."/>
            <person name="Oakes M."/>
            <person name="Baldi P."/>
            <person name="Sandmeyer S."/>
        </authorList>
    </citation>
    <scope>NUCLEOTIDE SEQUENCE [LARGE SCALE GENOMIC DNA]</scope>
    <source>
        <strain evidence="2">CLIB89(W29)</strain>
    </source>
</reference>
<evidence type="ECO:0000313" key="1">
    <source>
        <dbReference type="EMBL" id="AOW04310.1"/>
    </source>
</evidence>
<evidence type="ECO:0000313" key="2">
    <source>
        <dbReference type="Proteomes" id="UP000182444"/>
    </source>
</evidence>
<dbReference type="VEuPathDB" id="FungiDB:YALI1_D24490g"/>
<organism evidence="1 2">
    <name type="scientific">Yarrowia lipolytica</name>
    <name type="common">Candida lipolytica</name>
    <dbReference type="NCBI Taxonomy" id="4952"/>
    <lineage>
        <taxon>Eukaryota</taxon>
        <taxon>Fungi</taxon>
        <taxon>Dikarya</taxon>
        <taxon>Ascomycota</taxon>
        <taxon>Saccharomycotina</taxon>
        <taxon>Dipodascomycetes</taxon>
        <taxon>Dipodascales</taxon>
        <taxon>Dipodascales incertae sedis</taxon>
        <taxon>Yarrowia</taxon>
    </lineage>
</organism>
<accession>A0A1D8NF96</accession>
<sequence>MADRLVTIPSPSNRRCCCFSSSQFGCLLPVTAKRNVTASEHAGVRASASDVCGVVRYDCRYCTGAVRYRIVSARQDYCM</sequence>
<dbReference type="EMBL" id="CP017556">
    <property type="protein sequence ID" value="AOW04310.1"/>
    <property type="molecule type" value="Genomic_DNA"/>
</dbReference>
<gene>
    <name evidence="1" type="ORF">YALI1_D24490g</name>
</gene>
<dbReference type="RefSeq" id="XP_068138880.1">
    <property type="nucleotide sequence ID" value="XM_068282779.1"/>
</dbReference>
<dbReference type="Proteomes" id="UP000182444">
    <property type="component" value="Chromosome 1D"/>
</dbReference>
<dbReference type="GeneID" id="94583392"/>
<dbReference type="AlphaFoldDB" id="A0A1D8NF96"/>
<name>A0A1D8NF96_YARLL</name>
<proteinExistence type="predicted"/>